<dbReference type="GeneID" id="9620461"/>
<dbReference type="GO" id="GO:0003676">
    <property type="term" value="F:nucleic acid binding"/>
    <property type="evidence" value="ECO:0007669"/>
    <property type="project" value="InterPro"/>
</dbReference>
<organism evidence="4">
    <name type="scientific">Volvox carteri f. nagariensis</name>
    <dbReference type="NCBI Taxonomy" id="3068"/>
    <lineage>
        <taxon>Eukaryota</taxon>
        <taxon>Viridiplantae</taxon>
        <taxon>Chlorophyta</taxon>
        <taxon>core chlorophytes</taxon>
        <taxon>Chlorophyceae</taxon>
        <taxon>CS clade</taxon>
        <taxon>Chlamydomonadales</taxon>
        <taxon>Volvocaceae</taxon>
        <taxon>Volvox</taxon>
    </lineage>
</organism>
<evidence type="ECO:0000313" key="3">
    <source>
        <dbReference type="EMBL" id="EFJ51415.1"/>
    </source>
</evidence>
<feature type="domain" description="DDE-1" evidence="2">
    <location>
        <begin position="330"/>
        <end position="494"/>
    </location>
</feature>
<dbReference type="InParanoid" id="D8TLY8"/>
<dbReference type="STRING" id="3068.D8TLY8"/>
<evidence type="ECO:0000256" key="1">
    <source>
        <dbReference type="SAM" id="MobiDB-lite"/>
    </source>
</evidence>
<feature type="compositionally biased region" description="Basic residues" evidence="1">
    <location>
        <begin position="667"/>
        <end position="676"/>
    </location>
</feature>
<dbReference type="OrthoDB" id="3341102at2759"/>
<feature type="compositionally biased region" description="Acidic residues" evidence="1">
    <location>
        <begin position="700"/>
        <end position="731"/>
    </location>
</feature>
<dbReference type="InterPro" id="IPR004875">
    <property type="entry name" value="DDE_SF_endonuclease_dom"/>
</dbReference>
<dbReference type="RefSeq" id="XP_002947367.1">
    <property type="nucleotide sequence ID" value="XM_002947321.1"/>
</dbReference>
<dbReference type="eggNOG" id="KOG3105">
    <property type="taxonomic scope" value="Eukaryota"/>
</dbReference>
<dbReference type="AlphaFoldDB" id="D8TLY8"/>
<dbReference type="Pfam" id="PF03184">
    <property type="entry name" value="DDE_1"/>
    <property type="match status" value="1"/>
</dbReference>
<sequence length="731" mass="79888">MFDFAPKLPKDAPVDERLGVQPTRIDPEIVAAQTARDEAAKAAMQAQIDSAAEADAIAAIEKQLEPDAAQLGRPAGSAAQAATPLLESLRLANVSGPRGNYHIFSHNDKQTVVNKVKYLTGHDVKKPKIQSAINTLYNEAPHLFSEKDRPLAWQTVKNWWFQWLEDKTVFTRAKQLGGRAFKSTIPAEVMVLTKTAIQDMVASGCQANSSTMRPYIVATLKAEGYGSILEEYGGTFRCSASWIRKVCKKLRLSHRAATCTAQKLPPNAQELLKLFVDQVAWLVGEKKIPPALVINADQTGANLFPVSYRTYAAIGAKQVRQLGLDDKRQIMAMIAVSAAGDMLPLKVIFQGKTERALPSGPSMEAAQQEQFLVTYSDNHWANKTTMRAWVARVLQPYMERIKRELQLPADHPWLLIIDCWGVHLTEEFQAFVKAQCPGAYIKYVPANCTSIALPCDVGINKPFKDALHRSATMKVIDTVRKLKDKGVAPKDISSSLRMSRLKPLTLLFLVKAYKHIKSRPSAVKGAFERCGLLAAFTAERQLEAMRLERDGKLFPPAPSKKQAVAEASTERLMPGLGNALAAPSTSDEDAGQPALDEAPLSNLPYDDVDDDVALQQLLTHVQRLQDESEQGDLAAAATGASDDDEGCADLLFEPSPAKKPRTEAGAKKQRAKKQPAKQRTTKEGAGAKRVVATVCTLDGAESESEVELSDIPSDDSDTEEGSGDEEEVVEL</sequence>
<dbReference type="EMBL" id="GL378327">
    <property type="protein sequence ID" value="EFJ51415.1"/>
    <property type="molecule type" value="Genomic_DNA"/>
</dbReference>
<keyword evidence="4" id="KW-1185">Reference proteome</keyword>
<reference evidence="3 4" key="1">
    <citation type="journal article" date="2010" name="Science">
        <title>Genomic analysis of organismal complexity in the multicellular green alga Volvox carteri.</title>
        <authorList>
            <person name="Prochnik S.E."/>
            <person name="Umen J."/>
            <person name="Nedelcu A.M."/>
            <person name="Hallmann A."/>
            <person name="Miller S.M."/>
            <person name="Nishii I."/>
            <person name="Ferris P."/>
            <person name="Kuo A."/>
            <person name="Mitros T."/>
            <person name="Fritz-Laylin L.K."/>
            <person name="Hellsten U."/>
            <person name="Chapman J."/>
            <person name="Simakov O."/>
            <person name="Rensing S.A."/>
            <person name="Terry A."/>
            <person name="Pangilinan J."/>
            <person name="Kapitonov V."/>
            <person name="Jurka J."/>
            <person name="Salamov A."/>
            <person name="Shapiro H."/>
            <person name="Schmutz J."/>
            <person name="Grimwood J."/>
            <person name="Lindquist E."/>
            <person name="Lucas S."/>
            <person name="Grigoriev I.V."/>
            <person name="Schmitt R."/>
            <person name="Kirk D."/>
            <person name="Rokhsar D.S."/>
        </authorList>
    </citation>
    <scope>NUCLEOTIDE SEQUENCE [LARGE SCALE GENOMIC DNA]</scope>
    <source>
        <strain evidence="4">f. Nagariensis / Eve</strain>
    </source>
</reference>
<feature type="region of interest" description="Disordered" evidence="1">
    <location>
        <begin position="576"/>
        <end position="607"/>
    </location>
</feature>
<evidence type="ECO:0000259" key="2">
    <source>
        <dbReference type="Pfam" id="PF03184"/>
    </source>
</evidence>
<accession>D8TLY8</accession>
<dbReference type="Proteomes" id="UP000001058">
    <property type="component" value="Unassembled WGS sequence"/>
</dbReference>
<gene>
    <name evidence="3" type="ORF">VOLCADRAFT_87679</name>
</gene>
<proteinExistence type="predicted"/>
<evidence type="ECO:0000313" key="4">
    <source>
        <dbReference type="Proteomes" id="UP000001058"/>
    </source>
</evidence>
<feature type="region of interest" description="Disordered" evidence="1">
    <location>
        <begin position="625"/>
        <end position="731"/>
    </location>
</feature>
<dbReference type="KEGG" id="vcn:VOLCADRAFT_87679"/>
<name>D8TLY8_VOLCA</name>
<protein>
    <recommendedName>
        <fullName evidence="2">DDE-1 domain-containing protein</fullName>
    </recommendedName>
</protein>